<dbReference type="EMBL" id="JABZGU010000163">
    <property type="protein sequence ID" value="MBF4803311.1"/>
    <property type="molecule type" value="Genomic_DNA"/>
</dbReference>
<comment type="caution">
    <text evidence="9">The sequence shown here is derived from an EMBL/GenBank/DDBJ whole genome shotgun (WGS) entry which is preliminary data.</text>
</comment>
<dbReference type="PANTHER" id="PTHR30572">
    <property type="entry name" value="MEMBRANE COMPONENT OF TRANSPORTER-RELATED"/>
    <property type="match status" value="1"/>
</dbReference>
<dbReference type="GO" id="GO:0022857">
    <property type="term" value="F:transmembrane transporter activity"/>
    <property type="evidence" value="ECO:0007669"/>
    <property type="project" value="TreeGrafter"/>
</dbReference>
<proteinExistence type="inferred from homology"/>
<sequence length="144" mass="15313">EQMNATLMSFQVLVTATASISLLVGGIGIMNMMLTNVTERIREIGLRKALGARASDITKQFLCESILICIMGGVIGIALGYAGAWGLAGSFSSMITLDTGITPIITPNIVMITSGICIGIGLIFGYWPARRASKLNPVESLRYQ</sequence>
<evidence type="ECO:0000313" key="10">
    <source>
        <dbReference type="Proteomes" id="UP000787322"/>
    </source>
</evidence>
<comment type="similarity">
    <text evidence="6">Belongs to the ABC-4 integral membrane protein family.</text>
</comment>
<feature type="transmembrane region" description="Helical" evidence="7">
    <location>
        <begin position="12"/>
        <end position="34"/>
    </location>
</feature>
<dbReference type="InterPro" id="IPR003838">
    <property type="entry name" value="ABC3_permease_C"/>
</dbReference>
<keyword evidence="4 7" id="KW-1133">Transmembrane helix</keyword>
<evidence type="ECO:0000256" key="3">
    <source>
        <dbReference type="ARBA" id="ARBA00022692"/>
    </source>
</evidence>
<evidence type="ECO:0000256" key="6">
    <source>
        <dbReference type="ARBA" id="ARBA00038076"/>
    </source>
</evidence>
<comment type="subcellular location">
    <subcellularLocation>
        <location evidence="1">Cell membrane</location>
        <topology evidence="1">Multi-pass membrane protein</topology>
    </subcellularLocation>
</comment>
<keyword evidence="2" id="KW-1003">Cell membrane</keyword>
<evidence type="ECO:0000256" key="4">
    <source>
        <dbReference type="ARBA" id="ARBA00022989"/>
    </source>
</evidence>
<evidence type="ECO:0000256" key="5">
    <source>
        <dbReference type="ARBA" id="ARBA00023136"/>
    </source>
</evidence>
<accession>A0A9D5X489</accession>
<dbReference type="Pfam" id="PF02687">
    <property type="entry name" value="FtsX"/>
    <property type="match status" value="1"/>
</dbReference>
<keyword evidence="3 7" id="KW-0812">Transmembrane</keyword>
<evidence type="ECO:0000256" key="7">
    <source>
        <dbReference type="SAM" id="Phobius"/>
    </source>
</evidence>
<dbReference type="AlphaFoldDB" id="A0A9D5X489"/>
<dbReference type="GO" id="GO:0005886">
    <property type="term" value="C:plasma membrane"/>
    <property type="evidence" value="ECO:0007669"/>
    <property type="project" value="UniProtKB-SubCell"/>
</dbReference>
<organism evidence="9 10">
    <name type="scientific">Lancefieldella parvula</name>
    <dbReference type="NCBI Taxonomy" id="1382"/>
    <lineage>
        <taxon>Bacteria</taxon>
        <taxon>Bacillati</taxon>
        <taxon>Actinomycetota</taxon>
        <taxon>Coriobacteriia</taxon>
        <taxon>Coriobacteriales</taxon>
        <taxon>Atopobiaceae</taxon>
        <taxon>Lancefieldella</taxon>
    </lineage>
</organism>
<protein>
    <submittedName>
        <fullName evidence="9">FtsX-like permease family protein</fullName>
    </submittedName>
</protein>
<reference evidence="9" key="1">
    <citation type="submission" date="2020-04" db="EMBL/GenBank/DDBJ databases">
        <title>Deep metagenomics examines the oral microbiome during advanced dental caries in children, revealing novel taxa and co-occurrences with host molecules.</title>
        <authorList>
            <person name="Baker J.L."/>
            <person name="Morton J.T."/>
            <person name="Dinis M."/>
            <person name="Alvarez R."/>
            <person name="Tran N.C."/>
            <person name="Knight R."/>
            <person name="Edlund A."/>
        </authorList>
    </citation>
    <scope>NUCLEOTIDE SEQUENCE</scope>
    <source>
        <strain evidence="9">JCVI_3_bin.11</strain>
    </source>
</reference>
<feature type="non-terminal residue" evidence="9">
    <location>
        <position position="1"/>
    </location>
</feature>
<evidence type="ECO:0000313" key="9">
    <source>
        <dbReference type="EMBL" id="MBF4803311.1"/>
    </source>
</evidence>
<evidence type="ECO:0000256" key="2">
    <source>
        <dbReference type="ARBA" id="ARBA00022475"/>
    </source>
</evidence>
<evidence type="ECO:0000259" key="8">
    <source>
        <dbReference type="Pfam" id="PF02687"/>
    </source>
</evidence>
<feature type="domain" description="ABC3 transporter permease C-terminal" evidence="8">
    <location>
        <begin position="18"/>
        <end position="137"/>
    </location>
</feature>
<evidence type="ECO:0000256" key="1">
    <source>
        <dbReference type="ARBA" id="ARBA00004651"/>
    </source>
</evidence>
<feature type="transmembrane region" description="Helical" evidence="7">
    <location>
        <begin position="61"/>
        <end position="84"/>
    </location>
</feature>
<keyword evidence="5 7" id="KW-0472">Membrane</keyword>
<dbReference type="PANTHER" id="PTHR30572:SF4">
    <property type="entry name" value="ABC TRANSPORTER PERMEASE YTRF"/>
    <property type="match status" value="1"/>
</dbReference>
<feature type="transmembrane region" description="Helical" evidence="7">
    <location>
        <begin position="104"/>
        <end position="127"/>
    </location>
</feature>
<name>A0A9D5X489_9ACTN</name>
<dbReference type="InterPro" id="IPR050250">
    <property type="entry name" value="Macrolide_Exporter_MacB"/>
</dbReference>
<dbReference type="Proteomes" id="UP000787322">
    <property type="component" value="Unassembled WGS sequence"/>
</dbReference>
<gene>
    <name evidence="9" type="ORF">HXK24_05790</name>
</gene>